<organism evidence="2 3">
    <name type="scientific">Rubroshorea leprosula</name>
    <dbReference type="NCBI Taxonomy" id="152421"/>
    <lineage>
        <taxon>Eukaryota</taxon>
        <taxon>Viridiplantae</taxon>
        <taxon>Streptophyta</taxon>
        <taxon>Embryophyta</taxon>
        <taxon>Tracheophyta</taxon>
        <taxon>Spermatophyta</taxon>
        <taxon>Magnoliopsida</taxon>
        <taxon>eudicotyledons</taxon>
        <taxon>Gunneridae</taxon>
        <taxon>Pentapetalae</taxon>
        <taxon>rosids</taxon>
        <taxon>malvids</taxon>
        <taxon>Malvales</taxon>
        <taxon>Dipterocarpaceae</taxon>
        <taxon>Rubroshorea</taxon>
    </lineage>
</organism>
<sequence length="59" mass="6611">MVCACVPLSSILFSFLKLLASSSSGLSNFPQGENLASFDIFYWFPLSVMCWFERLKLPA</sequence>
<feature type="chain" id="PRO_5043820311" evidence="1">
    <location>
        <begin position="21"/>
        <end position="59"/>
    </location>
</feature>
<reference evidence="2 3" key="1">
    <citation type="journal article" date="2021" name="Commun. Biol.">
        <title>The genome of Shorea leprosula (Dipterocarpaceae) highlights the ecological relevance of drought in aseasonal tropical rainforests.</title>
        <authorList>
            <person name="Ng K.K.S."/>
            <person name="Kobayashi M.J."/>
            <person name="Fawcett J.A."/>
            <person name="Hatakeyama M."/>
            <person name="Paape T."/>
            <person name="Ng C.H."/>
            <person name="Ang C.C."/>
            <person name="Tnah L.H."/>
            <person name="Lee C.T."/>
            <person name="Nishiyama T."/>
            <person name="Sese J."/>
            <person name="O'Brien M.J."/>
            <person name="Copetti D."/>
            <person name="Mohd Noor M.I."/>
            <person name="Ong R.C."/>
            <person name="Putra M."/>
            <person name="Sireger I.Z."/>
            <person name="Indrioko S."/>
            <person name="Kosugi Y."/>
            <person name="Izuno A."/>
            <person name="Isagi Y."/>
            <person name="Lee S.L."/>
            <person name="Shimizu K.K."/>
        </authorList>
    </citation>
    <scope>NUCLEOTIDE SEQUENCE [LARGE SCALE GENOMIC DNA]</scope>
    <source>
        <strain evidence="2">214</strain>
    </source>
</reference>
<gene>
    <name evidence="2" type="ORF">SLEP1_g44961</name>
</gene>
<proteinExistence type="predicted"/>
<dbReference type="AlphaFoldDB" id="A0AAV5LJK0"/>
<protein>
    <submittedName>
        <fullName evidence="2">Uncharacterized protein</fullName>
    </submittedName>
</protein>
<evidence type="ECO:0000256" key="1">
    <source>
        <dbReference type="SAM" id="SignalP"/>
    </source>
</evidence>
<keyword evidence="3" id="KW-1185">Reference proteome</keyword>
<comment type="caution">
    <text evidence="2">The sequence shown here is derived from an EMBL/GenBank/DDBJ whole genome shotgun (WGS) entry which is preliminary data.</text>
</comment>
<accession>A0AAV5LJK0</accession>
<dbReference type="Proteomes" id="UP001054252">
    <property type="component" value="Unassembled WGS sequence"/>
</dbReference>
<evidence type="ECO:0000313" key="2">
    <source>
        <dbReference type="EMBL" id="GKV36877.1"/>
    </source>
</evidence>
<keyword evidence="1" id="KW-0732">Signal</keyword>
<dbReference type="EMBL" id="BPVZ01000119">
    <property type="protein sequence ID" value="GKV36877.1"/>
    <property type="molecule type" value="Genomic_DNA"/>
</dbReference>
<evidence type="ECO:0000313" key="3">
    <source>
        <dbReference type="Proteomes" id="UP001054252"/>
    </source>
</evidence>
<name>A0AAV5LJK0_9ROSI</name>
<feature type="signal peptide" evidence="1">
    <location>
        <begin position="1"/>
        <end position="20"/>
    </location>
</feature>